<dbReference type="InterPro" id="IPR048634">
    <property type="entry name" value="SecD_SecF_C"/>
</dbReference>
<keyword evidence="2 9" id="KW-0813">Transport</keyword>
<evidence type="ECO:0000256" key="6">
    <source>
        <dbReference type="ARBA" id="ARBA00022989"/>
    </source>
</evidence>
<sequence length="308" mass="33704">MIHIQRQINFMGLRKGAAALSIILLLASILSLAINGLKFGLDFTGGSLVEVTYERPIELEAVRATLRGAGYQDAVVQTFGAANDILIRLGEAHDPQLGQTILQLLQSAEEQTVTLRRNEFVGSQVGEELREQGGLGLLVALMMVMVYLAFRFQFKFSVGAVLALAHDVILVLGFFSFLQIDFDLTVLAAALAVIGYSLNDTIVVYDRIRENFRIMRVSEPIEVLNQSLNETLSRTIVTSLTTLLVLVVLAFFGGEMIYGFAIALLVGVVVGTYSSIYVAGNILLMLNVSREDLIPPPPKEEDEAEQLP</sequence>
<dbReference type="OrthoDB" id="9774769at2"/>
<evidence type="ECO:0000256" key="9">
    <source>
        <dbReference type="HAMAP-Rule" id="MF_01464"/>
    </source>
</evidence>
<feature type="transmembrane region" description="Helical" evidence="9">
    <location>
        <begin position="260"/>
        <end position="284"/>
    </location>
</feature>
<feature type="transmembrane region" description="Helical" evidence="9">
    <location>
        <begin position="12"/>
        <end position="34"/>
    </location>
</feature>
<dbReference type="Pfam" id="PF07549">
    <property type="entry name" value="Sec_GG"/>
    <property type="match status" value="1"/>
</dbReference>
<dbReference type="GO" id="GO:0006605">
    <property type="term" value="P:protein targeting"/>
    <property type="evidence" value="ECO:0007669"/>
    <property type="project" value="UniProtKB-UniRule"/>
</dbReference>
<keyword evidence="6 9" id="KW-1133">Transmembrane helix</keyword>
<evidence type="ECO:0000313" key="11">
    <source>
        <dbReference type="EMBL" id="KAA0876545.1"/>
    </source>
</evidence>
<feature type="transmembrane region" description="Helical" evidence="9">
    <location>
        <begin position="236"/>
        <end position="254"/>
    </location>
</feature>
<dbReference type="AlphaFoldDB" id="A0A5A9W8Q3"/>
<keyword evidence="8 9" id="KW-0472">Membrane</keyword>
<comment type="subunit">
    <text evidence="9">Forms a complex with SecD. Part of the essential Sec protein translocation apparatus which comprises SecA, SecYEG and auxiliary proteins SecDF-YajC and YidC.</text>
</comment>
<evidence type="ECO:0000256" key="1">
    <source>
        <dbReference type="ARBA" id="ARBA00004651"/>
    </source>
</evidence>
<dbReference type="InterPro" id="IPR055344">
    <property type="entry name" value="SecD_SecF_C_bact"/>
</dbReference>
<dbReference type="PANTHER" id="PTHR30081">
    <property type="entry name" value="PROTEIN-EXPORT MEMBRANE PROTEIN SEC"/>
    <property type="match status" value="1"/>
</dbReference>
<name>A0A5A9W8Q3_9GAMM</name>
<gene>
    <name evidence="9 11" type="primary">secF</name>
    <name evidence="11" type="ORF">E1H14_02140</name>
</gene>
<evidence type="ECO:0000256" key="4">
    <source>
        <dbReference type="ARBA" id="ARBA00022692"/>
    </source>
</evidence>
<reference evidence="11 12" key="1">
    <citation type="submission" date="2019-03" db="EMBL/GenBank/DDBJ databases">
        <title>Nitrincola sp. nov. isolated from an Indian soda lake.</title>
        <authorList>
            <person name="Joshi A."/>
            <person name="Thite S.V."/>
            <person name="Joseph N."/>
            <person name="Dhotre D."/>
            <person name="Moorthy M."/>
            <person name="Shouche Y.S."/>
        </authorList>
    </citation>
    <scope>NUCLEOTIDE SEQUENCE [LARGE SCALE GENOMIC DNA]</scope>
    <source>
        <strain evidence="11 12">MEB193</strain>
    </source>
</reference>
<evidence type="ECO:0000256" key="7">
    <source>
        <dbReference type="ARBA" id="ARBA00023010"/>
    </source>
</evidence>
<dbReference type="Gene3D" id="1.20.1640.10">
    <property type="entry name" value="Multidrug efflux transporter AcrB transmembrane domain"/>
    <property type="match status" value="1"/>
</dbReference>
<organism evidence="11 12">
    <name type="scientific">Nitrincola tapanii</name>
    <dbReference type="NCBI Taxonomy" id="1708751"/>
    <lineage>
        <taxon>Bacteria</taxon>
        <taxon>Pseudomonadati</taxon>
        <taxon>Pseudomonadota</taxon>
        <taxon>Gammaproteobacteria</taxon>
        <taxon>Oceanospirillales</taxon>
        <taxon>Oceanospirillaceae</taxon>
        <taxon>Nitrincola</taxon>
    </lineage>
</organism>
<dbReference type="SUPFAM" id="SSF82866">
    <property type="entry name" value="Multidrug efflux transporter AcrB transmembrane domain"/>
    <property type="match status" value="1"/>
</dbReference>
<dbReference type="GO" id="GO:0065002">
    <property type="term" value="P:intracellular protein transmembrane transport"/>
    <property type="evidence" value="ECO:0007669"/>
    <property type="project" value="UniProtKB-UniRule"/>
</dbReference>
<evidence type="ECO:0000256" key="8">
    <source>
        <dbReference type="ARBA" id="ARBA00023136"/>
    </source>
</evidence>
<dbReference type="InterPro" id="IPR022645">
    <property type="entry name" value="SecD/SecF_bac"/>
</dbReference>
<evidence type="ECO:0000256" key="5">
    <source>
        <dbReference type="ARBA" id="ARBA00022927"/>
    </source>
</evidence>
<evidence type="ECO:0000259" key="10">
    <source>
        <dbReference type="Pfam" id="PF02355"/>
    </source>
</evidence>
<dbReference type="GO" id="GO:0005886">
    <property type="term" value="C:plasma membrane"/>
    <property type="evidence" value="ECO:0007669"/>
    <property type="project" value="UniProtKB-SubCell"/>
</dbReference>
<dbReference type="NCBIfam" id="TIGR00916">
    <property type="entry name" value="2A0604s01"/>
    <property type="match status" value="1"/>
</dbReference>
<keyword evidence="3 9" id="KW-1003">Cell membrane</keyword>
<comment type="similarity">
    <text evidence="9">Belongs to the SecD/SecF family. SecF subfamily.</text>
</comment>
<evidence type="ECO:0000256" key="3">
    <source>
        <dbReference type="ARBA" id="ARBA00022475"/>
    </source>
</evidence>
<dbReference type="GO" id="GO:0043952">
    <property type="term" value="P:protein transport by the Sec complex"/>
    <property type="evidence" value="ECO:0007669"/>
    <property type="project" value="UniProtKB-UniRule"/>
</dbReference>
<dbReference type="HAMAP" id="MF_01464_B">
    <property type="entry name" value="SecF_B"/>
    <property type="match status" value="1"/>
</dbReference>
<comment type="function">
    <text evidence="9">Part of the Sec protein translocase complex. Interacts with the SecYEG preprotein conducting channel. SecDF uses the proton motive force (PMF) to complete protein translocation after the ATP-dependent function of SecA.</text>
</comment>
<dbReference type="InterPro" id="IPR022813">
    <property type="entry name" value="SecD/SecF_arch_bac"/>
</dbReference>
<evidence type="ECO:0000313" key="12">
    <source>
        <dbReference type="Proteomes" id="UP000325302"/>
    </source>
</evidence>
<dbReference type="InterPro" id="IPR005665">
    <property type="entry name" value="SecF_bac"/>
</dbReference>
<feature type="transmembrane region" description="Helical" evidence="9">
    <location>
        <begin position="157"/>
        <end position="178"/>
    </location>
</feature>
<dbReference type="InterPro" id="IPR022646">
    <property type="entry name" value="SecD/SecF_CS"/>
</dbReference>
<dbReference type="GO" id="GO:0015450">
    <property type="term" value="F:protein-transporting ATPase activity"/>
    <property type="evidence" value="ECO:0007669"/>
    <property type="project" value="InterPro"/>
</dbReference>
<dbReference type="Pfam" id="PF02355">
    <property type="entry name" value="SecD_SecF_C"/>
    <property type="match status" value="1"/>
</dbReference>
<feature type="transmembrane region" description="Helical" evidence="9">
    <location>
        <begin position="133"/>
        <end position="150"/>
    </location>
</feature>
<protein>
    <recommendedName>
        <fullName evidence="9">Protein-export membrane protein SecF</fullName>
    </recommendedName>
</protein>
<dbReference type="Proteomes" id="UP000325302">
    <property type="component" value="Unassembled WGS sequence"/>
</dbReference>
<comment type="caution">
    <text evidence="11">The sequence shown here is derived from an EMBL/GenBank/DDBJ whole genome shotgun (WGS) entry which is preliminary data.</text>
</comment>
<evidence type="ECO:0000256" key="2">
    <source>
        <dbReference type="ARBA" id="ARBA00022448"/>
    </source>
</evidence>
<dbReference type="PRINTS" id="PR01755">
    <property type="entry name" value="SECFTRNLCASE"/>
</dbReference>
<feature type="transmembrane region" description="Helical" evidence="9">
    <location>
        <begin position="184"/>
        <end position="205"/>
    </location>
</feature>
<dbReference type="PANTHER" id="PTHR30081:SF8">
    <property type="entry name" value="PROTEIN TRANSLOCASE SUBUNIT SECF"/>
    <property type="match status" value="1"/>
</dbReference>
<dbReference type="NCBIfam" id="TIGR00966">
    <property type="entry name" value="transloc_SecF"/>
    <property type="match status" value="1"/>
</dbReference>
<feature type="domain" description="Protein export membrane protein SecD/SecF C-terminal" evidence="10">
    <location>
        <begin position="106"/>
        <end position="287"/>
    </location>
</feature>
<proteinExistence type="inferred from homology"/>
<keyword evidence="5 9" id="KW-0653">Protein transport</keyword>
<accession>A0A5A9W8Q3</accession>
<dbReference type="EMBL" id="SMRS01000001">
    <property type="protein sequence ID" value="KAA0876545.1"/>
    <property type="molecule type" value="Genomic_DNA"/>
</dbReference>
<keyword evidence="4 9" id="KW-0812">Transmembrane</keyword>
<keyword evidence="12" id="KW-1185">Reference proteome</keyword>
<keyword evidence="7 9" id="KW-0811">Translocation</keyword>
<comment type="subcellular location">
    <subcellularLocation>
        <location evidence="1 9">Cell membrane</location>
        <topology evidence="1 9">Multi-pass membrane protein</topology>
    </subcellularLocation>
</comment>
<dbReference type="RefSeq" id="WP_149389795.1">
    <property type="nucleotide sequence ID" value="NZ_SMRS01000001.1"/>
</dbReference>